<name>A0ABN2SP56_9PSEU</name>
<dbReference type="EMBL" id="BAAANN010000054">
    <property type="protein sequence ID" value="GAA1990115.1"/>
    <property type="molecule type" value="Genomic_DNA"/>
</dbReference>
<sequence length="110" mass="11598">MLLTAIGSTASAEDRQTGAVAGAGFFDLNEDRAQQPGEPGASDFAVELVSASEGWRKSVRTDSTGHYRFADLAPGKYSVQFDSDGHATTTPWAVGVAVRDTETTVNFGIK</sequence>
<dbReference type="Proteomes" id="UP001501116">
    <property type="component" value="Unassembled WGS sequence"/>
</dbReference>
<dbReference type="InterPro" id="IPR013783">
    <property type="entry name" value="Ig-like_fold"/>
</dbReference>
<dbReference type="InterPro" id="IPR033764">
    <property type="entry name" value="Sdr_B"/>
</dbReference>
<organism evidence="5 6">
    <name type="scientific">Amycolatopsis minnesotensis</name>
    <dbReference type="NCBI Taxonomy" id="337894"/>
    <lineage>
        <taxon>Bacteria</taxon>
        <taxon>Bacillati</taxon>
        <taxon>Actinomycetota</taxon>
        <taxon>Actinomycetes</taxon>
        <taxon>Pseudonocardiales</taxon>
        <taxon>Pseudonocardiaceae</taxon>
        <taxon>Amycolatopsis</taxon>
    </lineage>
</organism>
<dbReference type="Pfam" id="PF17210">
    <property type="entry name" value="SdrD_B"/>
    <property type="match status" value="1"/>
</dbReference>
<evidence type="ECO:0000256" key="3">
    <source>
        <dbReference type="ARBA" id="ARBA00022729"/>
    </source>
</evidence>
<reference evidence="5 6" key="1">
    <citation type="journal article" date="2019" name="Int. J. Syst. Evol. Microbiol.">
        <title>The Global Catalogue of Microorganisms (GCM) 10K type strain sequencing project: providing services to taxonomists for standard genome sequencing and annotation.</title>
        <authorList>
            <consortium name="The Broad Institute Genomics Platform"/>
            <consortium name="The Broad Institute Genome Sequencing Center for Infectious Disease"/>
            <person name="Wu L."/>
            <person name="Ma J."/>
        </authorList>
    </citation>
    <scope>NUCLEOTIDE SEQUENCE [LARGE SCALE GENOMIC DNA]</scope>
    <source>
        <strain evidence="5 6">JCM 14545</strain>
    </source>
</reference>
<keyword evidence="2" id="KW-0964">Secreted</keyword>
<comment type="caution">
    <text evidence="5">The sequence shown here is derived from an EMBL/GenBank/DDBJ whole genome shotgun (WGS) entry which is preliminary data.</text>
</comment>
<evidence type="ECO:0000259" key="4">
    <source>
        <dbReference type="Pfam" id="PF17210"/>
    </source>
</evidence>
<proteinExistence type="predicted"/>
<dbReference type="SUPFAM" id="SSF117074">
    <property type="entry name" value="Hypothetical protein PA1324"/>
    <property type="match status" value="1"/>
</dbReference>
<protein>
    <recommendedName>
        <fullName evidence="4">SD-repeat containing protein B domain-containing protein</fullName>
    </recommendedName>
</protein>
<evidence type="ECO:0000313" key="5">
    <source>
        <dbReference type="EMBL" id="GAA1990115.1"/>
    </source>
</evidence>
<dbReference type="Gene3D" id="2.60.40.10">
    <property type="entry name" value="Immunoglobulins"/>
    <property type="match status" value="1"/>
</dbReference>
<evidence type="ECO:0000256" key="1">
    <source>
        <dbReference type="ARBA" id="ARBA00004613"/>
    </source>
</evidence>
<gene>
    <name evidence="5" type="ORF">GCM10009754_80460</name>
</gene>
<dbReference type="RefSeq" id="WP_344430928.1">
    <property type="nucleotide sequence ID" value="NZ_BAAANN010000054.1"/>
</dbReference>
<feature type="domain" description="SD-repeat containing protein B" evidence="4">
    <location>
        <begin position="25"/>
        <end position="97"/>
    </location>
</feature>
<keyword evidence="6" id="KW-1185">Reference proteome</keyword>
<evidence type="ECO:0000313" key="6">
    <source>
        <dbReference type="Proteomes" id="UP001501116"/>
    </source>
</evidence>
<evidence type="ECO:0000256" key="2">
    <source>
        <dbReference type="ARBA" id="ARBA00022525"/>
    </source>
</evidence>
<comment type="subcellular location">
    <subcellularLocation>
        <location evidence="1">Secreted</location>
    </subcellularLocation>
</comment>
<keyword evidence="3" id="KW-0732">Signal</keyword>
<accession>A0ABN2SP56</accession>